<feature type="compositionally biased region" description="Pro residues" evidence="1">
    <location>
        <begin position="50"/>
        <end position="64"/>
    </location>
</feature>
<sequence>MVAQKVSLQGMVVGVEEEAFTMAIPNVGGGQPMVTLAMRGGVGGEQTGEEPPPVVPVSVSPPPATNQSRTTTESALPRYEQIRISLDHYSRWNQPKREKKPFGLPELSSHRSPFMFVRAFTRPSLCERRDRDLIFGLLGSSRSLRIFAGPLAALACVLTRR</sequence>
<name>A0AAD6PPV8_9ROSI</name>
<feature type="compositionally biased region" description="Polar residues" evidence="1">
    <location>
        <begin position="65"/>
        <end position="74"/>
    </location>
</feature>
<accession>A0AAD6PPV8</accession>
<evidence type="ECO:0000313" key="3">
    <source>
        <dbReference type="Proteomes" id="UP001164929"/>
    </source>
</evidence>
<keyword evidence="3" id="KW-1185">Reference proteome</keyword>
<evidence type="ECO:0000313" key="2">
    <source>
        <dbReference type="EMBL" id="KAJ6956800.1"/>
    </source>
</evidence>
<organism evidence="2 3">
    <name type="scientific">Populus alba x Populus x berolinensis</name>
    <dbReference type="NCBI Taxonomy" id="444605"/>
    <lineage>
        <taxon>Eukaryota</taxon>
        <taxon>Viridiplantae</taxon>
        <taxon>Streptophyta</taxon>
        <taxon>Embryophyta</taxon>
        <taxon>Tracheophyta</taxon>
        <taxon>Spermatophyta</taxon>
        <taxon>Magnoliopsida</taxon>
        <taxon>eudicotyledons</taxon>
        <taxon>Gunneridae</taxon>
        <taxon>Pentapetalae</taxon>
        <taxon>rosids</taxon>
        <taxon>fabids</taxon>
        <taxon>Malpighiales</taxon>
        <taxon>Salicaceae</taxon>
        <taxon>Saliceae</taxon>
        <taxon>Populus</taxon>
    </lineage>
</organism>
<evidence type="ECO:0000256" key="1">
    <source>
        <dbReference type="SAM" id="MobiDB-lite"/>
    </source>
</evidence>
<dbReference type="Proteomes" id="UP001164929">
    <property type="component" value="Chromosome 18"/>
</dbReference>
<comment type="caution">
    <text evidence="2">The sequence shown here is derived from an EMBL/GenBank/DDBJ whole genome shotgun (WGS) entry which is preliminary data.</text>
</comment>
<feature type="region of interest" description="Disordered" evidence="1">
    <location>
        <begin position="41"/>
        <end position="75"/>
    </location>
</feature>
<dbReference type="AlphaFoldDB" id="A0AAD6PPV8"/>
<protein>
    <submittedName>
        <fullName evidence="2">Uncharacterized protein</fullName>
    </submittedName>
</protein>
<proteinExistence type="predicted"/>
<dbReference type="EMBL" id="JAQIZT010000018">
    <property type="protein sequence ID" value="KAJ6956800.1"/>
    <property type="molecule type" value="Genomic_DNA"/>
</dbReference>
<reference evidence="2 3" key="1">
    <citation type="journal article" date="2023" name="Mol. Ecol. Resour.">
        <title>Chromosome-level genome assembly of a triploid poplar Populus alba 'Berolinensis'.</title>
        <authorList>
            <person name="Chen S."/>
            <person name="Yu Y."/>
            <person name="Wang X."/>
            <person name="Wang S."/>
            <person name="Zhang T."/>
            <person name="Zhou Y."/>
            <person name="He R."/>
            <person name="Meng N."/>
            <person name="Wang Y."/>
            <person name="Liu W."/>
            <person name="Liu Z."/>
            <person name="Liu J."/>
            <person name="Guo Q."/>
            <person name="Huang H."/>
            <person name="Sederoff R.R."/>
            <person name="Wang G."/>
            <person name="Qu G."/>
            <person name="Chen S."/>
        </authorList>
    </citation>
    <scope>NUCLEOTIDE SEQUENCE [LARGE SCALE GENOMIC DNA]</scope>
    <source>
        <strain evidence="2">SC-2020</strain>
    </source>
</reference>
<gene>
    <name evidence="2" type="ORF">NC653_038874</name>
</gene>